<evidence type="ECO:0000313" key="1">
    <source>
        <dbReference type="EMBL" id="CAH3157131.1"/>
    </source>
</evidence>
<dbReference type="PANTHER" id="PTHR21446:SF12">
    <property type="entry name" value="POTASSIUM CHANNEL TETRAMERIZATION DOMAIN CONTAINING 1"/>
    <property type="match status" value="1"/>
</dbReference>
<reference evidence="1 2" key="1">
    <citation type="submission" date="2022-05" db="EMBL/GenBank/DDBJ databases">
        <authorList>
            <consortium name="Genoscope - CEA"/>
            <person name="William W."/>
        </authorList>
    </citation>
    <scope>NUCLEOTIDE SEQUENCE [LARGE SCALE GENOMIC DNA]</scope>
</reference>
<feature type="non-terminal residue" evidence="1">
    <location>
        <position position="97"/>
    </location>
</feature>
<sequence length="97" mass="11178">MNSKELDQNLARFYVEARTKKGEEYSRSALLGFRNSIERHLNNNVKISKNQVFQNSNKILDAKLRINRRAGKENIQHKPVIVPSDLAKIRASPFLSL</sequence>
<accession>A0AAU9XT73</accession>
<comment type="caution">
    <text evidence="1">The sequence shown here is derived from an EMBL/GenBank/DDBJ whole genome shotgun (WGS) entry which is preliminary data.</text>
</comment>
<organism evidence="1 2">
    <name type="scientific">Pocillopora meandrina</name>
    <dbReference type="NCBI Taxonomy" id="46732"/>
    <lineage>
        <taxon>Eukaryota</taxon>
        <taxon>Metazoa</taxon>
        <taxon>Cnidaria</taxon>
        <taxon>Anthozoa</taxon>
        <taxon>Hexacorallia</taxon>
        <taxon>Scleractinia</taxon>
        <taxon>Astrocoeniina</taxon>
        <taxon>Pocilloporidae</taxon>
        <taxon>Pocillopora</taxon>
    </lineage>
</organism>
<dbReference type="PANTHER" id="PTHR21446">
    <property type="entry name" value="DUF3504 DOMAIN-CONTAINING PROTEIN"/>
    <property type="match status" value="1"/>
</dbReference>
<gene>
    <name evidence="1" type="ORF">PMEA_00029850</name>
</gene>
<name>A0AAU9XT73_9CNID</name>
<dbReference type="Proteomes" id="UP001159428">
    <property type="component" value="Unassembled WGS sequence"/>
</dbReference>
<keyword evidence="2" id="KW-1185">Reference proteome</keyword>
<dbReference type="EMBL" id="CALNXJ010000063">
    <property type="protein sequence ID" value="CAH3157131.1"/>
    <property type="molecule type" value="Genomic_DNA"/>
</dbReference>
<proteinExistence type="predicted"/>
<evidence type="ECO:0000313" key="2">
    <source>
        <dbReference type="Proteomes" id="UP001159428"/>
    </source>
</evidence>
<dbReference type="AlphaFoldDB" id="A0AAU9XT73"/>
<dbReference type="InterPro" id="IPR052787">
    <property type="entry name" value="MAVS"/>
</dbReference>
<protein>
    <submittedName>
        <fullName evidence="1">Uncharacterized protein</fullName>
    </submittedName>
</protein>